<dbReference type="GO" id="GO:0150053">
    <property type="term" value="C:cerebellar climbing fiber to Purkinje cell synapse"/>
    <property type="evidence" value="ECO:0007669"/>
    <property type="project" value="Ensembl"/>
</dbReference>
<feature type="disulfide bond" evidence="5">
    <location>
        <begin position="116"/>
        <end position="129"/>
    </location>
</feature>
<dbReference type="Proteomes" id="UP000291000">
    <property type="component" value="Chromosome 19"/>
</dbReference>
<dbReference type="GO" id="GO:0005765">
    <property type="term" value="C:lysosomal membrane"/>
    <property type="evidence" value="ECO:0007669"/>
    <property type="project" value="Ensembl"/>
</dbReference>
<dbReference type="Bgee" id="ENSCHIG00000026100">
    <property type="expression patterns" value="Expressed in testis and 18 other cell types or tissues"/>
</dbReference>
<evidence type="ECO:0000256" key="4">
    <source>
        <dbReference type="ARBA" id="ARBA00023157"/>
    </source>
</evidence>
<dbReference type="STRING" id="9925.ENSCHIP00000031927"/>
<dbReference type="GO" id="GO:1902564">
    <property type="term" value="P:negative regulation of neutrophil activation"/>
    <property type="evidence" value="ECO:0007669"/>
    <property type="project" value="Ensembl"/>
</dbReference>
<dbReference type="GO" id="GO:1905673">
    <property type="term" value="P:positive regulation of lysosome organization"/>
    <property type="evidence" value="ECO:0007669"/>
    <property type="project" value="Ensembl"/>
</dbReference>
<evidence type="ECO:0000256" key="7">
    <source>
        <dbReference type="SAM" id="SignalP"/>
    </source>
</evidence>
<keyword evidence="3" id="KW-0964">Secreted</keyword>
<feature type="disulfide bond" evidence="5">
    <location>
        <begin position="306"/>
        <end position="319"/>
    </location>
</feature>
<feature type="domain" description="Granulins" evidence="8">
    <location>
        <begin position="459"/>
        <end position="472"/>
    </location>
</feature>
<dbReference type="GeneTree" id="ENSGT00470000042293"/>
<dbReference type="GO" id="GO:0060041">
    <property type="term" value="P:retina development in camera-type eye"/>
    <property type="evidence" value="ECO:0007669"/>
    <property type="project" value="Ensembl"/>
</dbReference>
<evidence type="ECO:0000256" key="5">
    <source>
        <dbReference type="PIRSR" id="PIRSR639036-50"/>
    </source>
</evidence>
<dbReference type="GO" id="GO:0007042">
    <property type="term" value="P:lysosomal lumen acidification"/>
    <property type="evidence" value="ECO:0007669"/>
    <property type="project" value="Ensembl"/>
</dbReference>
<keyword evidence="7" id="KW-0732">Signal</keyword>
<dbReference type="GO" id="GO:1904075">
    <property type="term" value="P:positive regulation of trophectodermal cell proliferation"/>
    <property type="evidence" value="ECO:0007669"/>
    <property type="project" value="Ensembl"/>
</dbReference>
<evidence type="ECO:0000313" key="10">
    <source>
        <dbReference type="Proteomes" id="UP000291000"/>
    </source>
</evidence>
<feature type="disulfide bond" evidence="5">
    <location>
        <begin position="268"/>
        <end position="280"/>
    </location>
</feature>
<feature type="chain" id="PRO_5019095878" evidence="7">
    <location>
        <begin position="18"/>
        <end position="592"/>
    </location>
</feature>
<feature type="disulfide bond" evidence="5">
    <location>
        <begin position="299"/>
        <end position="312"/>
    </location>
</feature>
<feature type="disulfide bond" evidence="5">
    <location>
        <begin position="291"/>
        <end position="305"/>
    </location>
</feature>
<keyword evidence="10" id="KW-1185">Reference proteome</keyword>
<dbReference type="GO" id="GO:1905146">
    <property type="term" value="P:lysosomal protein catabolic process"/>
    <property type="evidence" value="ECO:0007669"/>
    <property type="project" value="Ensembl"/>
</dbReference>
<dbReference type="PANTHER" id="PTHR12274">
    <property type="entry name" value="GRANULIN"/>
    <property type="match status" value="1"/>
</dbReference>
<feature type="compositionally biased region" description="Pro residues" evidence="6">
    <location>
        <begin position="569"/>
        <end position="581"/>
    </location>
</feature>
<name>A0A452G5W1_CAPHI</name>
<dbReference type="GO" id="GO:0002265">
    <property type="term" value="P:astrocyte activation involved in immune response"/>
    <property type="evidence" value="ECO:0007669"/>
    <property type="project" value="Ensembl"/>
</dbReference>
<dbReference type="GO" id="GO:1903979">
    <property type="term" value="P:negative regulation of microglial cell activation"/>
    <property type="evidence" value="ECO:0007669"/>
    <property type="project" value="Ensembl"/>
</dbReference>
<dbReference type="GO" id="GO:0060266">
    <property type="term" value="P:negative regulation of respiratory burst involved in inflammatory response"/>
    <property type="evidence" value="ECO:0007669"/>
    <property type="project" value="Ensembl"/>
</dbReference>
<dbReference type="GO" id="GO:0048680">
    <property type="term" value="P:positive regulation of axon regeneration"/>
    <property type="evidence" value="ECO:0007669"/>
    <property type="project" value="Ensembl"/>
</dbReference>
<gene>
    <name evidence="9" type="primary">GRN</name>
</gene>
<feature type="domain" description="Granulins" evidence="8">
    <location>
        <begin position="299"/>
        <end position="312"/>
    </location>
</feature>
<dbReference type="GO" id="GO:0010595">
    <property type="term" value="P:positive regulation of endothelial cell migration"/>
    <property type="evidence" value="ECO:0007669"/>
    <property type="project" value="Ensembl"/>
</dbReference>
<dbReference type="GO" id="GO:0005615">
    <property type="term" value="C:extracellular space"/>
    <property type="evidence" value="ECO:0007669"/>
    <property type="project" value="Ensembl"/>
</dbReference>
<organism evidence="9 10">
    <name type="scientific">Capra hircus</name>
    <name type="common">Goat</name>
    <dbReference type="NCBI Taxonomy" id="9925"/>
    <lineage>
        <taxon>Eukaryota</taxon>
        <taxon>Metazoa</taxon>
        <taxon>Chordata</taxon>
        <taxon>Craniata</taxon>
        <taxon>Vertebrata</taxon>
        <taxon>Euteleostomi</taxon>
        <taxon>Mammalia</taxon>
        <taxon>Eutheria</taxon>
        <taxon>Laurasiatheria</taxon>
        <taxon>Artiodactyla</taxon>
        <taxon>Ruminantia</taxon>
        <taxon>Pecora</taxon>
        <taxon>Bovidae</taxon>
        <taxon>Caprinae</taxon>
        <taxon>Capra</taxon>
    </lineage>
</organism>
<dbReference type="SUPFAM" id="SSF57277">
    <property type="entry name" value="Granulin repeat"/>
    <property type="match status" value="5"/>
</dbReference>
<dbReference type="GO" id="GO:0035641">
    <property type="term" value="P:locomotory exploration behavior"/>
    <property type="evidence" value="ECO:0007669"/>
    <property type="project" value="Ensembl"/>
</dbReference>
<feature type="region of interest" description="Disordered" evidence="6">
    <location>
        <begin position="548"/>
        <end position="592"/>
    </location>
</feature>
<feature type="domain" description="Granulins" evidence="8">
    <location>
        <begin position="148"/>
        <end position="161"/>
    </location>
</feature>
<evidence type="ECO:0000313" key="9">
    <source>
        <dbReference type="Ensembl" id="ENSCHIP00000031927.1"/>
    </source>
</evidence>
<dbReference type="GO" id="GO:1900426">
    <property type="term" value="P:positive regulation of defense response to bacterium"/>
    <property type="evidence" value="ECO:0007669"/>
    <property type="project" value="Ensembl"/>
</dbReference>
<dbReference type="GO" id="GO:0050821">
    <property type="term" value="P:protein stabilization"/>
    <property type="evidence" value="ECO:0007669"/>
    <property type="project" value="Ensembl"/>
</dbReference>
<dbReference type="GO" id="GO:0045766">
    <property type="term" value="P:positive regulation of angiogenesis"/>
    <property type="evidence" value="ECO:0007669"/>
    <property type="project" value="Ensembl"/>
</dbReference>
<feature type="disulfide bond" evidence="5">
    <location>
        <begin position="388"/>
        <end position="400"/>
    </location>
</feature>
<keyword evidence="4 5" id="KW-1015">Disulfide bond</keyword>
<feature type="disulfide bond" evidence="5">
    <location>
        <begin position="350"/>
        <end position="362"/>
    </location>
</feature>
<feature type="disulfide bond" evidence="5">
    <location>
        <begin position="381"/>
        <end position="394"/>
    </location>
</feature>
<dbReference type="GO" id="GO:0007566">
    <property type="term" value="P:embryo implantation"/>
    <property type="evidence" value="ECO:0007669"/>
    <property type="project" value="Ensembl"/>
</dbReference>
<dbReference type="Ensembl" id="ENSCHIT00000039802.1">
    <property type="protein sequence ID" value="ENSCHIP00000031927.1"/>
    <property type="gene ID" value="ENSCHIG00000026100.1"/>
</dbReference>
<dbReference type="FunFam" id="2.10.25.160:FF:000001">
    <property type="entry name" value="Granulin precursor"/>
    <property type="match status" value="3"/>
</dbReference>
<dbReference type="GO" id="GO:0001834">
    <property type="term" value="P:trophectodermal cell proliferation"/>
    <property type="evidence" value="ECO:0007669"/>
    <property type="project" value="Ensembl"/>
</dbReference>
<feature type="disulfide bond" evidence="5">
    <location>
        <begin position="274"/>
        <end position="290"/>
    </location>
</feature>
<reference evidence="9" key="3">
    <citation type="submission" date="2025-09" db="UniProtKB">
        <authorList>
            <consortium name="Ensembl"/>
        </authorList>
    </citation>
    <scope>IDENTIFICATION</scope>
</reference>
<dbReference type="OMA" id="CCPYSSA"/>
<dbReference type="SMART" id="SM00277">
    <property type="entry name" value="GRAN"/>
    <property type="match status" value="6"/>
</dbReference>
<feature type="domain" description="Granulins" evidence="8">
    <location>
        <begin position="225"/>
        <end position="238"/>
    </location>
</feature>
<evidence type="ECO:0000259" key="8">
    <source>
        <dbReference type="PROSITE" id="PS00799"/>
    </source>
</evidence>
<feature type="signal peptide" evidence="7">
    <location>
        <begin position="1"/>
        <end position="17"/>
    </location>
</feature>
<dbReference type="GO" id="GO:0005770">
    <property type="term" value="C:late endosome"/>
    <property type="evidence" value="ECO:0007669"/>
    <property type="project" value="Ensembl"/>
</dbReference>
<comment type="similarity">
    <text evidence="2">Belongs to the granulin family.</text>
</comment>
<dbReference type="GO" id="GO:0050673">
    <property type="term" value="P:epithelial cell proliferation"/>
    <property type="evidence" value="ECO:0007669"/>
    <property type="project" value="Ensembl"/>
</dbReference>
<dbReference type="GO" id="GO:0007041">
    <property type="term" value="P:lysosomal transport"/>
    <property type="evidence" value="ECO:0007669"/>
    <property type="project" value="Ensembl"/>
</dbReference>
<feature type="disulfide bond" evidence="5">
    <location>
        <begin position="281"/>
        <end position="298"/>
    </location>
</feature>
<reference evidence="9" key="2">
    <citation type="submission" date="2025-08" db="UniProtKB">
        <authorList>
            <consortium name="Ensembl"/>
        </authorList>
    </citation>
    <scope>IDENTIFICATION</scope>
</reference>
<dbReference type="AlphaFoldDB" id="A0A452G5W1"/>
<reference evidence="9 10" key="1">
    <citation type="submission" date="2016-04" db="EMBL/GenBank/DDBJ databases">
        <title>Polished mammalian reference genomes with single-molecule sequencing and chromosome conformation capture applied to the Capra hircus genome.</title>
        <authorList>
            <person name="Bickhart D.M."/>
            <person name="Koren S."/>
            <person name="Rosen B."/>
            <person name="Hastie A."/>
            <person name="Liachko I."/>
            <person name="Sullivan S.T."/>
            <person name="Burton J."/>
            <person name="Sayre B.L."/>
            <person name="Huson H.J."/>
            <person name="Lee J."/>
            <person name="Lam E."/>
            <person name="Kelley C.M."/>
            <person name="Hutchison J.L."/>
            <person name="Zhou Y."/>
            <person name="Sun J."/>
            <person name="Crisa A."/>
            <person name="Schwartz J.C."/>
            <person name="Hammond J.A."/>
            <person name="Schroeder S.G."/>
            <person name="Liu G.E."/>
            <person name="Dunham M."/>
            <person name="Shendure J."/>
            <person name="Sonstegard T.S."/>
            <person name="Phillippy A.M."/>
            <person name="Van Tassell C.P."/>
            <person name="Smith T.P."/>
        </authorList>
    </citation>
    <scope>NUCLEOTIDE SEQUENCE [LARGE SCALE GENOMIC DNA]</scope>
</reference>
<dbReference type="PANTHER" id="PTHR12274:SF3">
    <property type="entry name" value="PROGRANULIN"/>
    <property type="match status" value="1"/>
</dbReference>
<evidence type="ECO:0000256" key="2">
    <source>
        <dbReference type="ARBA" id="ARBA00010093"/>
    </source>
</evidence>
<evidence type="ECO:0000256" key="1">
    <source>
        <dbReference type="ARBA" id="ARBA00004613"/>
    </source>
</evidence>
<dbReference type="GO" id="GO:0005802">
    <property type="term" value="C:trans-Golgi network"/>
    <property type="evidence" value="ECO:0007669"/>
    <property type="project" value="Ensembl"/>
</dbReference>
<dbReference type="GO" id="GO:0099558">
    <property type="term" value="P:maintenance of synapse structure"/>
    <property type="evidence" value="ECO:0007669"/>
    <property type="project" value="Ensembl"/>
</dbReference>
<dbReference type="GO" id="GO:0043525">
    <property type="term" value="P:positive regulation of neuron apoptotic process"/>
    <property type="evidence" value="ECO:0007669"/>
    <property type="project" value="Ensembl"/>
</dbReference>
<dbReference type="InterPro" id="IPR039036">
    <property type="entry name" value="Granulin_fam"/>
</dbReference>
<dbReference type="GO" id="GO:0051087">
    <property type="term" value="F:protein-folding chaperone binding"/>
    <property type="evidence" value="ECO:0007669"/>
    <property type="project" value="Ensembl"/>
</dbReference>
<dbReference type="GO" id="GO:0005783">
    <property type="term" value="C:endoplasmic reticulum"/>
    <property type="evidence" value="ECO:0007669"/>
    <property type="project" value="Ensembl"/>
</dbReference>
<feature type="domain" description="Granulins" evidence="8">
    <location>
        <begin position="381"/>
        <end position="394"/>
    </location>
</feature>
<proteinExistence type="inferred from homology"/>
<feature type="disulfide bond" evidence="5">
    <location>
        <begin position="123"/>
        <end position="139"/>
    </location>
</feature>
<dbReference type="GO" id="GO:1903334">
    <property type="term" value="P:positive regulation of protein folding"/>
    <property type="evidence" value="ECO:0007669"/>
    <property type="project" value="Ensembl"/>
</dbReference>
<evidence type="ECO:0000256" key="3">
    <source>
        <dbReference type="ARBA" id="ARBA00022525"/>
    </source>
</evidence>
<comment type="subcellular location">
    <subcellularLocation>
        <location evidence="1">Secreted</location>
    </subcellularLocation>
</comment>
<dbReference type="InterPro" id="IPR037277">
    <property type="entry name" value="Granulin_sf"/>
</dbReference>
<dbReference type="GO" id="GO:0002282">
    <property type="term" value="P:microglial cell activation involved in immune response"/>
    <property type="evidence" value="ECO:0007669"/>
    <property type="project" value="Ensembl"/>
</dbReference>
<protein>
    <submittedName>
        <fullName evidence="9">Granulin</fullName>
    </submittedName>
</protein>
<dbReference type="Pfam" id="PF00396">
    <property type="entry name" value="Granulin"/>
    <property type="match status" value="6"/>
</dbReference>
<dbReference type="GO" id="GO:0043524">
    <property type="term" value="P:negative regulation of neuron apoptotic process"/>
    <property type="evidence" value="ECO:0007669"/>
    <property type="project" value="Ensembl"/>
</dbReference>
<dbReference type="GO" id="GO:0005886">
    <property type="term" value="C:plasma membrane"/>
    <property type="evidence" value="ECO:0007669"/>
    <property type="project" value="Ensembl"/>
</dbReference>
<dbReference type="InterPro" id="IPR000118">
    <property type="entry name" value="Granulin"/>
</dbReference>
<accession>A0A452G5W1</accession>
<sequence length="592" mass="61662">MWTLVSWVALVTGLVAGTQCPDGQLCPVACCLDPNGATYSCCNPVPDQRPSVLSQRLGRPCQADGHCAPGYSCILTASGTSSCCPFSEAVSCGDGRHCCPRGFQRSDTKPLDAVQCPDKQFQCPNSSTCCTMPDGSWGCCPMPQASCCEDKIHCCPHGTSCDLARGRCLSAIGTHPLAKKMPAHKTKSSVILCPDGQSQCPDGSTCCKLPTGKYGCCPMPNAICCSDHLHCCPQNSVCDLTQSKCLSKENTTDLLTKLPAHTVQDVKCDMEVSCPDDYTCCRLQSGAWGCCPFVQAVCCEDHVHCCPSGFRCDTEKGVCQQGTRRVPWMEKAPAHLSLPDPGAVEGDVPCDNVTSCPSSTTCCRLTSGEWGCCPAPEAVCCSDHQHCCPKGYACAAGGHCKRGNQVVTGLDKVPARRASSSHPRDMGCDQHTSCPVGQTCCPSLRGAWACCQLPHAVCCEDRQHCCPAGYTCTSAVITRPAAQTAKGAGPAAPTARAPVVGTGVTAVPVASAAEPRGPSASVGRPCAGTLLGGTRHQDSCCKEGLRTDDTWQPSGPCSEGPHCSGLPSTSPPPHSPRPPSESPITLGGGASI</sequence>
<feature type="disulfide bond" evidence="5">
    <location>
        <begin position="356"/>
        <end position="372"/>
    </location>
</feature>
<dbReference type="GO" id="GO:0106016">
    <property type="term" value="P:positive regulation of inflammatory response to wounding"/>
    <property type="evidence" value="ECO:0007669"/>
    <property type="project" value="Ensembl"/>
</dbReference>
<dbReference type="GO" id="GO:0050679">
    <property type="term" value="P:positive regulation of epithelial cell proliferation"/>
    <property type="evidence" value="ECO:0007669"/>
    <property type="project" value="Ensembl"/>
</dbReference>
<dbReference type="PROSITE" id="PS00799">
    <property type="entry name" value="GRANULINS"/>
    <property type="match status" value="5"/>
</dbReference>
<dbReference type="EMBL" id="LWLT01000022">
    <property type="status" value="NOT_ANNOTATED_CDS"/>
    <property type="molecule type" value="Genomic_DNA"/>
</dbReference>
<dbReference type="Gene3D" id="2.10.25.160">
    <property type="entry name" value="Granulin"/>
    <property type="match status" value="6"/>
</dbReference>
<dbReference type="GO" id="GO:0001835">
    <property type="term" value="P:blastocyst hatching"/>
    <property type="evidence" value="ECO:0007669"/>
    <property type="project" value="Ensembl"/>
</dbReference>
<evidence type="ECO:0000256" key="6">
    <source>
        <dbReference type="SAM" id="MobiDB-lite"/>
    </source>
</evidence>